<evidence type="ECO:0000313" key="11">
    <source>
        <dbReference type="RefSeq" id="XP_022252513.1"/>
    </source>
</evidence>
<dbReference type="Pfam" id="PF10234">
    <property type="entry name" value="Cluap1"/>
    <property type="match status" value="1"/>
</dbReference>
<evidence type="ECO:0000256" key="3">
    <source>
        <dbReference type="ARBA" id="ARBA00022794"/>
    </source>
</evidence>
<evidence type="ECO:0000256" key="8">
    <source>
        <dbReference type="SAM" id="MobiDB-lite"/>
    </source>
</evidence>
<evidence type="ECO:0000313" key="9">
    <source>
        <dbReference type="Proteomes" id="UP000694941"/>
    </source>
</evidence>
<protein>
    <submittedName>
        <fullName evidence="10 11">Clusterin-associated protein 1 homolog isoform X1</fullName>
    </submittedName>
</protein>
<evidence type="ECO:0000256" key="4">
    <source>
        <dbReference type="ARBA" id="ARBA00023054"/>
    </source>
</evidence>
<dbReference type="GeneID" id="106468478"/>
<evidence type="ECO:0000256" key="5">
    <source>
        <dbReference type="ARBA" id="ARBA00023069"/>
    </source>
</evidence>
<dbReference type="InterPro" id="IPR019366">
    <property type="entry name" value="Clusterin-associated_protein-1"/>
</dbReference>
<feature type="coiled-coil region" evidence="7">
    <location>
        <begin position="170"/>
        <end position="292"/>
    </location>
</feature>
<evidence type="ECO:0000256" key="2">
    <source>
        <dbReference type="ARBA" id="ARBA00008340"/>
    </source>
</evidence>
<organism evidence="9 11">
    <name type="scientific">Limulus polyphemus</name>
    <name type="common">Atlantic horseshoe crab</name>
    <dbReference type="NCBI Taxonomy" id="6850"/>
    <lineage>
        <taxon>Eukaryota</taxon>
        <taxon>Metazoa</taxon>
        <taxon>Ecdysozoa</taxon>
        <taxon>Arthropoda</taxon>
        <taxon>Chelicerata</taxon>
        <taxon>Merostomata</taxon>
        <taxon>Xiphosura</taxon>
        <taxon>Limulidae</taxon>
        <taxon>Limulus</taxon>
    </lineage>
</organism>
<comment type="similarity">
    <text evidence="2">Belongs to the CLUAP1 family.</text>
</comment>
<evidence type="ECO:0000313" key="10">
    <source>
        <dbReference type="RefSeq" id="XP_013784362.1"/>
    </source>
</evidence>
<dbReference type="RefSeq" id="XP_013784362.1">
    <property type="nucleotide sequence ID" value="XM_013928908.2"/>
</dbReference>
<keyword evidence="4 7" id="KW-0175">Coiled coil</keyword>
<reference evidence="10 11" key="1">
    <citation type="submission" date="2025-05" db="UniProtKB">
        <authorList>
            <consortium name="RefSeq"/>
        </authorList>
    </citation>
    <scope>IDENTIFICATION</scope>
    <source>
        <tissue evidence="10 11">Muscle</tissue>
    </source>
</reference>
<comment type="subcellular location">
    <subcellularLocation>
        <location evidence="1">Cell projection</location>
        <location evidence="1">Cilium</location>
    </subcellularLocation>
</comment>
<sequence>MSYRDLRNFTEMMRVLGYPRMISMENFCNPNFPLVAEILKWLVKRYDPDADLPSDIDTQQDRVIFVKSVAHFMRTKAQIRLNMKKLYMADGYSVKELLKITTLLYNAMRTKESGDDLDEDSSSNLKVNLSERVSDLKRTRQLASEITTKGAALYDLLARELDLKDMRTTVVAKQLDITELEGELRNAIRNVEEKIQKINILIENVSTDETNLEAKIEKRKSDLERNQKRLQALKSVRPPFMDEYEHLEKELEKTYEEYTFKFRCLAFLDQQLEELEKAEREYSEEQDLQIKKMVEKIRQEEMWRACDPSSLEDVTNIDHLVALAKPMELQPTEVKRESAKQRVFGSMTGMGKKENLDTDSDLDLEDDDGSTDEEIKFNTKPGNKKMIPRTFLLRDSDDDF</sequence>
<keyword evidence="6" id="KW-0966">Cell projection</keyword>
<dbReference type="Proteomes" id="UP000694941">
    <property type="component" value="Unplaced"/>
</dbReference>
<dbReference type="PANTHER" id="PTHR21547">
    <property type="entry name" value="CLUSTERIN ASSOCIATED PROTEIN 1"/>
    <property type="match status" value="1"/>
</dbReference>
<feature type="compositionally biased region" description="Acidic residues" evidence="8">
    <location>
        <begin position="357"/>
        <end position="372"/>
    </location>
</feature>
<dbReference type="RefSeq" id="XP_022252513.1">
    <property type="nucleotide sequence ID" value="XM_022396805.1"/>
</dbReference>
<dbReference type="PANTHER" id="PTHR21547:SF0">
    <property type="entry name" value="CLUSTERIN-ASSOCIATED PROTEIN 1"/>
    <property type="match status" value="1"/>
</dbReference>
<keyword evidence="5" id="KW-0969">Cilium</keyword>
<keyword evidence="9" id="KW-1185">Reference proteome</keyword>
<proteinExistence type="inferred from homology"/>
<evidence type="ECO:0000256" key="7">
    <source>
        <dbReference type="SAM" id="Coils"/>
    </source>
</evidence>
<evidence type="ECO:0000256" key="1">
    <source>
        <dbReference type="ARBA" id="ARBA00004138"/>
    </source>
</evidence>
<name>A0ABM1T9F7_LIMPO</name>
<feature type="region of interest" description="Disordered" evidence="8">
    <location>
        <begin position="345"/>
        <end position="400"/>
    </location>
</feature>
<accession>A0ABM1T9F7</accession>
<keyword evidence="3" id="KW-0970">Cilium biogenesis/degradation</keyword>
<evidence type="ECO:0000256" key="6">
    <source>
        <dbReference type="ARBA" id="ARBA00023273"/>
    </source>
</evidence>
<gene>
    <name evidence="10 11" type="primary">LOC106468478</name>
</gene>